<evidence type="ECO:0000256" key="13">
    <source>
        <dbReference type="RuleBase" id="RU367134"/>
    </source>
</evidence>
<evidence type="ECO:0000256" key="14">
    <source>
        <dbReference type="SAM" id="MobiDB-lite"/>
    </source>
</evidence>
<feature type="region of interest" description="Disordered" evidence="14">
    <location>
        <begin position="68"/>
        <end position="166"/>
    </location>
</feature>
<feature type="binding site" evidence="10">
    <location>
        <begin position="536"/>
        <end position="537"/>
    </location>
    <ligand>
        <name>ATP</name>
        <dbReference type="ChEBI" id="CHEBI:30616"/>
    </ligand>
</feature>
<evidence type="ECO:0000256" key="1">
    <source>
        <dbReference type="ARBA" id="ARBA00004214"/>
    </source>
</evidence>
<reference evidence="16 17" key="1">
    <citation type="submission" date="2024-03" db="EMBL/GenBank/DDBJ databases">
        <title>The genome assembly and annotation of the cricket Gryllus longicercus Weissman &amp; Gray.</title>
        <authorList>
            <person name="Szrajer S."/>
            <person name="Gray D."/>
            <person name="Ylla G."/>
        </authorList>
    </citation>
    <scope>NUCLEOTIDE SEQUENCE [LARGE SCALE GENOMIC DNA]</scope>
    <source>
        <strain evidence="16">DAG 2021-001</strain>
        <tissue evidence="16">Whole body minus gut</tissue>
    </source>
</reference>
<evidence type="ECO:0000256" key="9">
    <source>
        <dbReference type="PIRSR" id="PIRSR630616-1"/>
    </source>
</evidence>
<dbReference type="GO" id="GO:0030496">
    <property type="term" value="C:midbody"/>
    <property type="evidence" value="ECO:0007669"/>
    <property type="project" value="UniProtKB-SubCell"/>
</dbReference>
<dbReference type="SUPFAM" id="SSF56112">
    <property type="entry name" value="Protein kinase-like (PK-like)"/>
    <property type="match status" value="1"/>
</dbReference>
<dbReference type="InterPro" id="IPR017441">
    <property type="entry name" value="Protein_kinase_ATP_BS"/>
</dbReference>
<feature type="compositionally biased region" description="Low complexity" evidence="14">
    <location>
        <begin position="355"/>
        <end position="365"/>
    </location>
</feature>
<dbReference type="Gene3D" id="1.10.510.10">
    <property type="entry name" value="Transferase(Phosphotransferase) domain 1"/>
    <property type="match status" value="1"/>
</dbReference>
<feature type="binding site" evidence="10">
    <location>
        <position position="417"/>
    </location>
    <ligand>
        <name>ATP</name>
        <dbReference type="ChEBI" id="CHEBI:30616"/>
    </ligand>
</feature>
<dbReference type="GO" id="GO:0004674">
    <property type="term" value="F:protein serine/threonine kinase activity"/>
    <property type="evidence" value="ECO:0007669"/>
    <property type="project" value="UniProtKB-KW"/>
</dbReference>
<accession>A0AAN9VP62</accession>
<dbReference type="InterPro" id="IPR000719">
    <property type="entry name" value="Prot_kinase_dom"/>
</dbReference>
<gene>
    <name evidence="16" type="ORF">R5R35_010101</name>
</gene>
<evidence type="ECO:0000256" key="8">
    <source>
        <dbReference type="ARBA" id="ARBA00048679"/>
    </source>
</evidence>
<feature type="compositionally biased region" description="Polar residues" evidence="14">
    <location>
        <begin position="68"/>
        <end position="93"/>
    </location>
</feature>
<dbReference type="GO" id="GO:0030261">
    <property type="term" value="P:chromosome condensation"/>
    <property type="evidence" value="ECO:0007669"/>
    <property type="project" value="UniProtKB-ARBA"/>
</dbReference>
<keyword evidence="2 13" id="KW-0723">Serine/threonine-protein kinase</keyword>
<dbReference type="Proteomes" id="UP001378592">
    <property type="component" value="Unassembled WGS sequence"/>
</dbReference>
<comment type="catalytic activity">
    <reaction evidence="8 13">
        <text>L-seryl-[protein] + ATP = O-phospho-L-seryl-[protein] + ADP + H(+)</text>
        <dbReference type="Rhea" id="RHEA:17989"/>
        <dbReference type="Rhea" id="RHEA-COMP:9863"/>
        <dbReference type="Rhea" id="RHEA-COMP:11604"/>
        <dbReference type="ChEBI" id="CHEBI:15378"/>
        <dbReference type="ChEBI" id="CHEBI:29999"/>
        <dbReference type="ChEBI" id="CHEBI:30616"/>
        <dbReference type="ChEBI" id="CHEBI:83421"/>
        <dbReference type="ChEBI" id="CHEBI:456216"/>
        <dbReference type="EC" id="2.7.11.1"/>
    </reaction>
</comment>
<dbReference type="FunFam" id="1.10.510.10:FF:000235">
    <property type="entry name" value="Serine/threonine-protein kinase ark1"/>
    <property type="match status" value="1"/>
</dbReference>
<feature type="region of interest" description="Disordered" evidence="14">
    <location>
        <begin position="351"/>
        <end position="379"/>
    </location>
</feature>
<feature type="active site" description="Proton acceptor" evidence="9">
    <location>
        <position position="532"/>
    </location>
</feature>
<dbReference type="PROSITE" id="PS50011">
    <property type="entry name" value="PROTEIN_KINASE_DOM"/>
    <property type="match status" value="1"/>
</dbReference>
<proteinExistence type="inferred from homology"/>
<comment type="catalytic activity">
    <reaction evidence="7 13">
        <text>L-threonyl-[protein] + ATP = O-phospho-L-threonyl-[protein] + ADP + H(+)</text>
        <dbReference type="Rhea" id="RHEA:46608"/>
        <dbReference type="Rhea" id="RHEA-COMP:11060"/>
        <dbReference type="Rhea" id="RHEA-COMP:11605"/>
        <dbReference type="ChEBI" id="CHEBI:15378"/>
        <dbReference type="ChEBI" id="CHEBI:30013"/>
        <dbReference type="ChEBI" id="CHEBI:30616"/>
        <dbReference type="ChEBI" id="CHEBI:61977"/>
        <dbReference type="ChEBI" id="CHEBI:456216"/>
        <dbReference type="EC" id="2.7.11.1"/>
    </reaction>
</comment>
<dbReference type="InterPro" id="IPR030616">
    <property type="entry name" value="Aur-like"/>
</dbReference>
<dbReference type="InterPro" id="IPR008271">
    <property type="entry name" value="Ser/Thr_kinase_AS"/>
</dbReference>
<dbReference type="Pfam" id="PF00069">
    <property type="entry name" value="Pkinase"/>
    <property type="match status" value="1"/>
</dbReference>
<evidence type="ECO:0000256" key="12">
    <source>
        <dbReference type="PROSITE-ProRule" id="PRU10141"/>
    </source>
</evidence>
<comment type="subcellular location">
    <subcellularLocation>
        <location evidence="1">Midbody</location>
    </subcellularLocation>
</comment>
<protein>
    <recommendedName>
        <fullName evidence="13">Aurora kinase</fullName>
        <ecNumber evidence="13">2.7.11.1</ecNumber>
    </recommendedName>
</protein>
<keyword evidence="3 13" id="KW-0808">Transferase</keyword>
<dbReference type="CDD" id="cd14007">
    <property type="entry name" value="STKc_Aurora"/>
    <property type="match status" value="1"/>
</dbReference>
<feature type="binding site" evidence="10">
    <location>
        <begin position="485"/>
        <end position="487"/>
    </location>
    <ligand>
        <name>ATP</name>
        <dbReference type="ChEBI" id="CHEBI:30616"/>
    </ligand>
</feature>
<dbReference type="Gene3D" id="3.30.200.20">
    <property type="entry name" value="Phosphorylase Kinase, domain 1"/>
    <property type="match status" value="1"/>
</dbReference>
<name>A0AAN9VP62_9ORTH</name>
<dbReference type="GO" id="GO:0032506">
    <property type="term" value="P:cytokinetic process"/>
    <property type="evidence" value="ECO:0007669"/>
    <property type="project" value="UniProtKB-ARBA"/>
</dbReference>
<dbReference type="InterPro" id="IPR011009">
    <property type="entry name" value="Kinase-like_dom_sf"/>
</dbReference>
<evidence type="ECO:0000256" key="3">
    <source>
        <dbReference type="ARBA" id="ARBA00022679"/>
    </source>
</evidence>
<evidence type="ECO:0000259" key="15">
    <source>
        <dbReference type="PROSITE" id="PS50011"/>
    </source>
</evidence>
<keyword evidence="4 10" id="KW-0547">Nucleotide-binding</keyword>
<dbReference type="FunFam" id="3.30.200.20:FF:000042">
    <property type="entry name" value="Aurora kinase A"/>
    <property type="match status" value="1"/>
</dbReference>
<feature type="domain" description="Protein kinase" evidence="15">
    <location>
        <begin position="407"/>
        <end position="659"/>
    </location>
</feature>
<keyword evidence="5 13" id="KW-0418">Kinase</keyword>
<evidence type="ECO:0000313" key="16">
    <source>
        <dbReference type="EMBL" id="KAK7865565.1"/>
    </source>
</evidence>
<dbReference type="PANTHER" id="PTHR24350">
    <property type="entry name" value="SERINE/THREONINE-PROTEIN KINASE IAL-RELATED"/>
    <property type="match status" value="1"/>
</dbReference>
<feature type="cross-link" description="Glycyl lysine isopeptide (Lys-Gly) (interchain with G-Cter in SUMO2)" evidence="11">
    <location>
        <position position="534"/>
    </location>
</feature>
<evidence type="ECO:0000256" key="5">
    <source>
        <dbReference type="ARBA" id="ARBA00022777"/>
    </source>
</evidence>
<feature type="binding site" evidence="10">
    <location>
        <position position="550"/>
    </location>
    <ligand>
        <name>ATP</name>
        <dbReference type="ChEBI" id="CHEBI:30616"/>
    </ligand>
</feature>
<dbReference type="GO" id="GO:0005524">
    <property type="term" value="F:ATP binding"/>
    <property type="evidence" value="ECO:0007669"/>
    <property type="project" value="UniProtKB-UniRule"/>
</dbReference>
<dbReference type="EMBL" id="JAZDUA010000172">
    <property type="protein sequence ID" value="KAK7865565.1"/>
    <property type="molecule type" value="Genomic_DNA"/>
</dbReference>
<dbReference type="EC" id="2.7.11.1" evidence="13"/>
<feature type="binding site" evidence="10 12">
    <location>
        <position position="436"/>
    </location>
    <ligand>
        <name>ATP</name>
        <dbReference type="ChEBI" id="CHEBI:30616"/>
    </ligand>
</feature>
<dbReference type="PROSITE" id="PS00108">
    <property type="entry name" value="PROTEIN_KINASE_ST"/>
    <property type="match status" value="1"/>
</dbReference>
<dbReference type="SMART" id="SM00220">
    <property type="entry name" value="S_TKc"/>
    <property type="match status" value="1"/>
</dbReference>
<sequence>MIRGKENKGIPLHGGVPLQLRFKPVGAAAAPSPSQCGLGNAVKEPLKSTAALVNMSKQLASTNSVASKIGNSTSHTQKESQCSSVKNGKTTPLSEVGSHYGLAKVRQPQIHNNRVCNTPNLASTRTNQLSNNTNLPIKSRSSLPAKKSTVKSNVTTSDSTHRRSASVKLAYSTNKPGSLCPNKAAQTKIKTTLTPSRIPVKNLLNNGNTRLTKLSVTQDTVHSTSKEIKGGKAIVPSGTNLISNETCSKNENKLSPLVLSDTTSEKDAVHDQIPTAPEKGIAAAVCKEISGSEDNFGNSELSVKVEDGTESTLAIRKDAGCELPKEISDEPKSALLQCKETVICNDKVENHTEASSHTSSVSTKSEGMDTTEKMLMPPPDVKLELSKGKVKLTAKDSELRKWTLTDFDIGRPLGKGKFGNVYLAREKKSKFIVALKVLFKSEVQKAHVEHQLRREIEIQSHLRHPNILKLYGYFHDDSRVYLILEFAAKGELYKELQAQPQKRFDEIRTANYIAQLADALKYCHSKKVIHRDIKPENLLLGLKGELKIADFGWSVHAPSSRRSTLCGTLDYLPPEMIQGQLHDEKVDLWSLGVLCYECLVGKPPFETPTYQETYQRISRAEYTIPSYVSVEAQDLISKLLLVNPYLRLSLDGVLLHPWINKNIQNHLKSVTEKLKTPVEGR</sequence>
<keyword evidence="6 10" id="KW-0067">ATP-binding</keyword>
<evidence type="ECO:0000256" key="2">
    <source>
        <dbReference type="ARBA" id="ARBA00022527"/>
    </source>
</evidence>
<dbReference type="GO" id="GO:0006325">
    <property type="term" value="P:chromatin organization"/>
    <property type="evidence" value="ECO:0007669"/>
    <property type="project" value="UniProtKB-ARBA"/>
</dbReference>
<feature type="compositionally biased region" description="Polar residues" evidence="14">
    <location>
        <begin position="109"/>
        <end position="142"/>
    </location>
</feature>
<evidence type="ECO:0000256" key="6">
    <source>
        <dbReference type="ARBA" id="ARBA00022840"/>
    </source>
</evidence>
<dbReference type="PROSITE" id="PS00107">
    <property type="entry name" value="PROTEIN_KINASE_ATP"/>
    <property type="match status" value="1"/>
</dbReference>
<dbReference type="GO" id="GO:0000070">
    <property type="term" value="P:mitotic sister chromatid segregation"/>
    <property type="evidence" value="ECO:0007669"/>
    <property type="project" value="UniProtKB-ARBA"/>
</dbReference>
<keyword evidence="17" id="KW-1185">Reference proteome</keyword>
<evidence type="ECO:0000256" key="11">
    <source>
        <dbReference type="PIRSR" id="PIRSR630616-3"/>
    </source>
</evidence>
<organism evidence="16 17">
    <name type="scientific">Gryllus longicercus</name>
    <dbReference type="NCBI Taxonomy" id="2509291"/>
    <lineage>
        <taxon>Eukaryota</taxon>
        <taxon>Metazoa</taxon>
        <taxon>Ecdysozoa</taxon>
        <taxon>Arthropoda</taxon>
        <taxon>Hexapoda</taxon>
        <taxon>Insecta</taxon>
        <taxon>Pterygota</taxon>
        <taxon>Neoptera</taxon>
        <taxon>Polyneoptera</taxon>
        <taxon>Orthoptera</taxon>
        <taxon>Ensifera</taxon>
        <taxon>Gryllidea</taxon>
        <taxon>Grylloidea</taxon>
        <taxon>Gryllidae</taxon>
        <taxon>Gryllinae</taxon>
        <taxon>Gryllus</taxon>
    </lineage>
</organism>
<comment type="similarity">
    <text evidence="13">Belongs to the protein kinase superfamily. Ser/Thr protein kinase family. Aurora subfamily.</text>
</comment>
<evidence type="ECO:0000256" key="10">
    <source>
        <dbReference type="PIRSR" id="PIRSR630616-2"/>
    </source>
</evidence>
<comment type="caution">
    <text evidence="16">The sequence shown here is derived from an EMBL/GenBank/DDBJ whole genome shotgun (WGS) entry which is preliminary data.</text>
</comment>
<dbReference type="AlphaFoldDB" id="A0AAN9VP62"/>
<evidence type="ECO:0000256" key="7">
    <source>
        <dbReference type="ARBA" id="ARBA00047899"/>
    </source>
</evidence>
<evidence type="ECO:0000313" key="17">
    <source>
        <dbReference type="Proteomes" id="UP001378592"/>
    </source>
</evidence>
<evidence type="ECO:0000256" key="4">
    <source>
        <dbReference type="ARBA" id="ARBA00022741"/>
    </source>
</evidence>